<feature type="region of interest" description="Disordered" evidence="1">
    <location>
        <begin position="39"/>
        <end position="75"/>
    </location>
</feature>
<dbReference type="AlphaFoldDB" id="A0A919QIA0"/>
<dbReference type="RefSeq" id="WP_204044975.1">
    <property type="nucleotide sequence ID" value="NZ_BOOA01000079.1"/>
</dbReference>
<evidence type="ECO:0000313" key="3">
    <source>
        <dbReference type="Proteomes" id="UP000640052"/>
    </source>
</evidence>
<dbReference type="EMBL" id="BOOA01000079">
    <property type="protein sequence ID" value="GIH28356.1"/>
    <property type="molecule type" value="Genomic_DNA"/>
</dbReference>
<name>A0A919QIA0_9ACTN</name>
<protein>
    <submittedName>
        <fullName evidence="2">Uncharacterized protein</fullName>
    </submittedName>
</protein>
<dbReference type="Proteomes" id="UP000640052">
    <property type="component" value="Unassembled WGS sequence"/>
</dbReference>
<comment type="caution">
    <text evidence="2">The sequence shown here is derived from an EMBL/GenBank/DDBJ whole genome shotgun (WGS) entry which is preliminary data.</text>
</comment>
<accession>A0A919QIA0</accession>
<proteinExistence type="predicted"/>
<gene>
    <name evidence="2" type="ORF">Aph01nite_66660</name>
</gene>
<feature type="compositionally biased region" description="Basic and acidic residues" evidence="1">
    <location>
        <begin position="64"/>
        <end position="75"/>
    </location>
</feature>
<reference evidence="2" key="1">
    <citation type="submission" date="2021-01" db="EMBL/GenBank/DDBJ databases">
        <title>Whole genome shotgun sequence of Acrocarpospora phusangensis NBRC 108782.</title>
        <authorList>
            <person name="Komaki H."/>
            <person name="Tamura T."/>
        </authorList>
    </citation>
    <scope>NUCLEOTIDE SEQUENCE</scope>
    <source>
        <strain evidence="2">NBRC 108782</strain>
    </source>
</reference>
<keyword evidence="3" id="KW-1185">Reference proteome</keyword>
<evidence type="ECO:0000256" key="1">
    <source>
        <dbReference type="SAM" id="MobiDB-lite"/>
    </source>
</evidence>
<sequence length="75" mass="8445">MFLDDWHEQDDLLGEGQRIVLARLESHPVRRGLDLWMETTGDGAAPDRSVRPSSRPGMCAGEDGSERRALERRIA</sequence>
<organism evidence="2 3">
    <name type="scientific">Acrocarpospora phusangensis</name>
    <dbReference type="NCBI Taxonomy" id="1070424"/>
    <lineage>
        <taxon>Bacteria</taxon>
        <taxon>Bacillati</taxon>
        <taxon>Actinomycetota</taxon>
        <taxon>Actinomycetes</taxon>
        <taxon>Streptosporangiales</taxon>
        <taxon>Streptosporangiaceae</taxon>
        <taxon>Acrocarpospora</taxon>
    </lineage>
</organism>
<evidence type="ECO:0000313" key="2">
    <source>
        <dbReference type="EMBL" id="GIH28356.1"/>
    </source>
</evidence>